<evidence type="ECO:0000256" key="1">
    <source>
        <dbReference type="ARBA" id="ARBA00022614"/>
    </source>
</evidence>
<dbReference type="Ensembl" id="ENSBTAT00000079242.3">
    <property type="protein sequence ID" value="ENSBTAP00000062010.2"/>
    <property type="gene ID" value="ENSBTAG00000012844.7"/>
</dbReference>
<reference evidence="5" key="2">
    <citation type="submission" date="2025-08" db="UniProtKB">
        <authorList>
            <consortium name="Ensembl"/>
        </authorList>
    </citation>
    <scope>IDENTIFICATION</scope>
    <source>
        <strain evidence="5">Hereford</strain>
    </source>
</reference>
<dbReference type="SUPFAM" id="SSF52058">
    <property type="entry name" value="L domain-like"/>
    <property type="match status" value="1"/>
</dbReference>
<evidence type="ECO:0000259" key="4">
    <source>
        <dbReference type="Pfam" id="PF23598"/>
    </source>
</evidence>
<evidence type="ECO:0000313" key="6">
    <source>
        <dbReference type="Proteomes" id="UP000009136"/>
    </source>
</evidence>
<organism evidence="5 6">
    <name type="scientific">Bos taurus</name>
    <name type="common">Bovine</name>
    <dbReference type="NCBI Taxonomy" id="9913"/>
    <lineage>
        <taxon>Eukaryota</taxon>
        <taxon>Metazoa</taxon>
        <taxon>Chordata</taxon>
        <taxon>Craniata</taxon>
        <taxon>Vertebrata</taxon>
        <taxon>Euteleostomi</taxon>
        <taxon>Mammalia</taxon>
        <taxon>Eutheria</taxon>
        <taxon>Laurasiatheria</taxon>
        <taxon>Artiodactyla</taxon>
        <taxon>Ruminantia</taxon>
        <taxon>Pecora</taxon>
        <taxon>Bovidae</taxon>
        <taxon>Bovinae</taxon>
        <taxon>Bos</taxon>
    </lineage>
</organism>
<evidence type="ECO:0000256" key="3">
    <source>
        <dbReference type="SAM" id="Coils"/>
    </source>
</evidence>
<evidence type="ECO:0000313" key="5">
    <source>
        <dbReference type="Ensembl" id="ENSBTAP00000062010.2"/>
    </source>
</evidence>
<dbReference type="GeneTree" id="ENSGT00930000151044"/>
<feature type="coiled-coil region" evidence="3">
    <location>
        <begin position="488"/>
        <end position="523"/>
    </location>
</feature>
<reference evidence="5" key="1">
    <citation type="submission" date="2018-03" db="EMBL/GenBank/DDBJ databases">
        <title>ARS-UCD1.2.</title>
        <authorList>
            <person name="Rosen B.D."/>
            <person name="Bickhart D.M."/>
            <person name="Koren S."/>
            <person name="Schnabel R.D."/>
            <person name="Hall R."/>
            <person name="Zimin A."/>
            <person name="Dreischer C."/>
            <person name="Schultheiss S."/>
            <person name="Schroeder S.G."/>
            <person name="Elsik C.G."/>
            <person name="Couldrey C."/>
            <person name="Liu G.E."/>
            <person name="Van Tassell C.P."/>
            <person name="Phillippy A.M."/>
            <person name="Smith T.P.L."/>
            <person name="Medrano J.F."/>
        </authorList>
    </citation>
    <scope>NUCLEOTIDE SEQUENCE [LARGE SCALE GENOMIC DNA]</scope>
    <source>
        <strain evidence="5">Hereford</strain>
    </source>
</reference>
<feature type="domain" description="Disease resistance R13L4/SHOC-2-like LRR" evidence="4">
    <location>
        <begin position="76"/>
        <end position="159"/>
    </location>
</feature>
<dbReference type="InterPro" id="IPR001611">
    <property type="entry name" value="Leu-rich_rpt"/>
</dbReference>
<dbReference type="InterPro" id="IPR050216">
    <property type="entry name" value="LRR_domain-containing"/>
</dbReference>
<dbReference type="VGNC" id="VGNC:31045">
    <property type="gene designation" value="LRSAM1"/>
</dbReference>
<name>A0A3Q1LX18_BOVIN</name>
<dbReference type="Reactome" id="R-BTA-983168">
    <property type="pathway name" value="Antigen processing: Ubiquitination &amp; Proteasome degradation"/>
</dbReference>
<dbReference type="InterPro" id="IPR055414">
    <property type="entry name" value="LRR_R13L4/SHOC2-like"/>
</dbReference>
<sequence length="724" mass="83297">MPLFFRKRKPSDEARKRLEYQMCLAKEAGADDILDISKCELSEIPFGAFATCKVLQKKVLIVHTNVLTSLLPKSCSLLSLATIKVLNMERNQLTYLPRSIGNLIQLQTLNVKDNRLKELPDTLGELRSLRTLDISENEIQRLPRMLAHVRTLETLSLDALSMVYPPQEVCGAGTEAIQQFLCKESGLEYYPPSQYLLPVLEQDGAENSLDSPDGPTDRLCREEEEWQNRFSDYEKRKEQKMLEKLEFERRLELGQREHAQLLQQSNSQKDEILQTVKEEQSRLEQGLSEHQRFLDAERRRLQEQLKQTEQNISNRIQKLLQENQRQKKSSEILKSLENERIRMEQLMSITQEETENLRRREIASAMQQMLTESCKSRLIQMAYESQRQNLVQQACSSMADMDERFQQILSWQQMDQNKAISQILQESAMQKAAFEALQVKKDLMHRQIRKQIKLIETELLQLTQLELKRKSLDTEALQEMISEQRWALSSLLQQLLKEKTQREEELREILTELEAQSETKQENYWLIQYQRLLNQKPLSLKLQEEGLERPLVALLVELSAEHYLPIFAHHRLSLAMLSRMGPADLAKVDRGGPPREVREAGRALTRWPRGDLPFTQFLARLAVWRCLGAALLPAGQDTCPVFPQSPGCKSQSCRCCGPQIVPSASPFQVGSSHHRLGRSLQVIWTVLSPHPGLTVVSAALPAPGTTCVNSFTLQKRQMLTLGNT</sequence>
<dbReference type="SMART" id="SM00364">
    <property type="entry name" value="LRR_BAC"/>
    <property type="match status" value="3"/>
</dbReference>
<dbReference type="Bgee" id="ENSBTAG00000012844">
    <property type="expression patterns" value="Expressed in ruminant reticulum and 103 other cell types or tissues"/>
</dbReference>
<proteinExistence type="predicted"/>
<keyword evidence="3" id="KW-0175">Coiled coil</keyword>
<evidence type="ECO:0000256" key="2">
    <source>
        <dbReference type="ARBA" id="ARBA00022737"/>
    </source>
</evidence>
<gene>
    <name evidence="5 7" type="primary">LRSAM1</name>
</gene>
<keyword evidence="1" id="KW-0433">Leucine-rich repeat</keyword>
<dbReference type="Pfam" id="PF23598">
    <property type="entry name" value="LRR_14"/>
    <property type="match status" value="1"/>
</dbReference>
<reference evidence="5" key="3">
    <citation type="submission" date="2025-09" db="UniProtKB">
        <authorList>
            <consortium name="Ensembl"/>
        </authorList>
    </citation>
    <scope>IDENTIFICATION</scope>
    <source>
        <strain evidence="5">Hereford</strain>
    </source>
</reference>
<feature type="coiled-coil region" evidence="3">
    <location>
        <begin position="262"/>
        <end position="353"/>
    </location>
</feature>
<accession>A0A3Q1LX18</accession>
<dbReference type="VEuPathDB" id="HostDB:ENSBTAG00000012844"/>
<protein>
    <submittedName>
        <fullName evidence="5">Leucine rich repeat and sterile alpha motif containing 1</fullName>
    </submittedName>
</protein>
<dbReference type="InterPro" id="IPR003591">
    <property type="entry name" value="Leu-rich_rpt_typical-subtyp"/>
</dbReference>
<dbReference type="STRING" id="9913.ENSBTAP00000062010"/>
<dbReference type="InParanoid" id="A0A3Q1LX18"/>
<dbReference type="PROSITE" id="PS51450">
    <property type="entry name" value="LRR"/>
    <property type="match status" value="1"/>
</dbReference>
<evidence type="ECO:0000313" key="7">
    <source>
        <dbReference type="VGNC" id="VGNC:31045"/>
    </source>
</evidence>
<dbReference type="Proteomes" id="UP000009136">
    <property type="component" value="Chromosome 11"/>
</dbReference>
<dbReference type="AlphaFoldDB" id="A0A3Q1LX18"/>
<keyword evidence="2" id="KW-0677">Repeat</keyword>
<dbReference type="SMART" id="SM00369">
    <property type="entry name" value="LRR_TYP"/>
    <property type="match status" value="3"/>
</dbReference>
<dbReference type="Gene3D" id="3.80.10.10">
    <property type="entry name" value="Ribonuclease Inhibitor"/>
    <property type="match status" value="1"/>
</dbReference>
<dbReference type="InterPro" id="IPR032675">
    <property type="entry name" value="LRR_dom_sf"/>
</dbReference>
<dbReference type="PANTHER" id="PTHR48051">
    <property type="match status" value="1"/>
</dbReference>
<dbReference type="PANTHER" id="PTHR48051:SF47">
    <property type="entry name" value="LEUCINE RICH REPEAT AND STERILE ALPHA MOTIF CONTAINING 1"/>
    <property type="match status" value="1"/>
</dbReference>
<dbReference type="OrthoDB" id="1711136at2759"/>
<keyword evidence="6" id="KW-1185">Reference proteome</keyword>